<dbReference type="Gene3D" id="3.20.20.410">
    <property type="entry name" value="Protein of unknown function UPF0759"/>
    <property type="match status" value="1"/>
</dbReference>
<dbReference type="Proteomes" id="UP000198348">
    <property type="component" value="Unassembled WGS sequence"/>
</dbReference>
<dbReference type="RefSeq" id="WP_089301489.1">
    <property type="nucleotide sequence ID" value="NZ_FZNW01000010.1"/>
</dbReference>
<keyword evidence="2" id="KW-1185">Reference proteome</keyword>
<accession>A0A238XCS1</accession>
<dbReference type="Pfam" id="PF01904">
    <property type="entry name" value="DUF72"/>
    <property type="match status" value="1"/>
</dbReference>
<dbReference type="PANTHER" id="PTHR30348:SF4">
    <property type="entry name" value="DUF72 DOMAIN-CONTAINING PROTEIN"/>
    <property type="match status" value="1"/>
</dbReference>
<dbReference type="AlphaFoldDB" id="A0A238XCS1"/>
<dbReference type="InterPro" id="IPR002763">
    <property type="entry name" value="DUF72"/>
</dbReference>
<protein>
    <submittedName>
        <fullName evidence="1">Uncharacterized conserved protein YecE, DUF72 family</fullName>
    </submittedName>
</protein>
<dbReference type="OrthoDB" id="9780310at2"/>
<organism evidence="1 2">
    <name type="scientific">Haloechinothrix alba</name>
    <dbReference type="NCBI Taxonomy" id="664784"/>
    <lineage>
        <taxon>Bacteria</taxon>
        <taxon>Bacillati</taxon>
        <taxon>Actinomycetota</taxon>
        <taxon>Actinomycetes</taxon>
        <taxon>Pseudonocardiales</taxon>
        <taxon>Pseudonocardiaceae</taxon>
        <taxon>Haloechinothrix</taxon>
    </lineage>
</organism>
<dbReference type="PANTHER" id="PTHR30348">
    <property type="entry name" value="UNCHARACTERIZED PROTEIN YECE"/>
    <property type="match status" value="1"/>
</dbReference>
<evidence type="ECO:0000313" key="1">
    <source>
        <dbReference type="EMBL" id="SNR56293.1"/>
    </source>
</evidence>
<proteinExistence type="predicted"/>
<gene>
    <name evidence="1" type="ORF">SAMN06265360_11059</name>
</gene>
<dbReference type="EMBL" id="FZNW01000010">
    <property type="protein sequence ID" value="SNR56293.1"/>
    <property type="molecule type" value="Genomic_DNA"/>
</dbReference>
<name>A0A238XCS1_9PSEU</name>
<sequence length="298" mass="33402">MIAVSEIRIGTSGWQYAEWRRGSFYPQGLVQRRELEYLAGQLGTVEINGTFYSLQRPESFRTWFEQTPEDFLFALKGGRFITHMKQLRNVESALANYFASGPLALGAKLGPIVWQLPPRMRFDADRLAGFFDQLPRTTGEAAEVAKGHDDKVKGEPHTFAEADRPLRHALEVRHPSFATAECVELLREHGIGLVVADSAGQFPRLDDVTADFVYIRLHGERELYAGGYTDEALREWARLIEAWASGASPRTEHTVAGEATERPRDVYLYFDNDEAGYAPHDATRLASLVHSTRATSGS</sequence>
<evidence type="ECO:0000313" key="2">
    <source>
        <dbReference type="Proteomes" id="UP000198348"/>
    </source>
</evidence>
<dbReference type="InterPro" id="IPR036520">
    <property type="entry name" value="UPF0759_sf"/>
</dbReference>
<dbReference type="SUPFAM" id="SSF117396">
    <property type="entry name" value="TM1631-like"/>
    <property type="match status" value="1"/>
</dbReference>
<reference evidence="1 2" key="1">
    <citation type="submission" date="2017-06" db="EMBL/GenBank/DDBJ databases">
        <authorList>
            <person name="Kim H.J."/>
            <person name="Triplett B.A."/>
        </authorList>
    </citation>
    <scope>NUCLEOTIDE SEQUENCE [LARGE SCALE GENOMIC DNA]</scope>
    <source>
        <strain evidence="1 2">DSM 45207</strain>
    </source>
</reference>